<keyword evidence="9" id="KW-1185">Reference proteome</keyword>
<feature type="transmembrane region" description="Helical" evidence="5">
    <location>
        <begin position="90"/>
        <end position="113"/>
    </location>
</feature>
<name>A0A1R4I4D8_9GAMM</name>
<dbReference type="EMBL" id="RRZC01000017">
    <property type="protein sequence ID" value="MBE0404699.1"/>
    <property type="molecule type" value="Genomic_DNA"/>
</dbReference>
<evidence type="ECO:0000256" key="5">
    <source>
        <dbReference type="SAM" id="Phobius"/>
    </source>
</evidence>
<sequence length="166" mass="18195">MIGDLFRQSKYAALVWLAFRLYLGITWLSLGIGKLTGGFDAQGFLSNAVANPVMREGSMVYPNYVAFLEHFALPYAGMFNVVIPLGEILVGLGLIVGVLTSFAGFFAIVMNMSFLMAGTVSTNPWMIALTFFLLVAGANAGHFGGDRWVLPYIKQRLGIARRIRFT</sequence>
<dbReference type="AlphaFoldDB" id="A0A1R4I4D8"/>
<proteinExistence type="predicted"/>
<feature type="transmembrane region" description="Helical" evidence="5">
    <location>
        <begin position="64"/>
        <end position="83"/>
    </location>
</feature>
<dbReference type="PANTHER" id="PTHR39157">
    <property type="entry name" value="INTEGRAL MEMBRANE PROTEIN-RELATED"/>
    <property type="match status" value="1"/>
</dbReference>
<dbReference type="Proteomes" id="UP000196331">
    <property type="component" value="Unassembled WGS sequence"/>
</dbReference>
<feature type="transmembrane region" description="Helical" evidence="5">
    <location>
        <begin position="12"/>
        <end position="30"/>
    </location>
</feature>
<evidence type="ECO:0000256" key="3">
    <source>
        <dbReference type="ARBA" id="ARBA00022989"/>
    </source>
</evidence>
<gene>
    <name evidence="7" type="ORF">CZ787_16305</name>
    <name evidence="6" type="ORF">EI163_14225</name>
</gene>
<evidence type="ECO:0000313" key="8">
    <source>
        <dbReference type="Proteomes" id="UP000196331"/>
    </source>
</evidence>
<reference evidence="6 9" key="2">
    <citation type="submission" date="2020-07" db="EMBL/GenBank/DDBJ databases">
        <title>Halophilic bacteria isolated from french cheeses.</title>
        <authorList>
            <person name="Kothe C.I."/>
            <person name="Farah-Kraiem B."/>
            <person name="Renault P."/>
            <person name="Dridi B."/>
        </authorList>
    </citation>
    <scope>NUCLEOTIDE SEQUENCE [LARGE SCALE GENOMIC DNA]</scope>
    <source>
        <strain evidence="6 9">FME16</strain>
    </source>
</reference>
<keyword evidence="2 5" id="KW-0812">Transmembrane</keyword>
<feature type="transmembrane region" description="Helical" evidence="5">
    <location>
        <begin position="125"/>
        <end position="145"/>
    </location>
</feature>
<reference evidence="7 8" key="1">
    <citation type="submission" date="2017-02" db="EMBL/GenBank/DDBJ databases">
        <authorList>
            <person name="Dridi B."/>
        </authorList>
    </citation>
    <scope>NUCLEOTIDE SEQUENCE [LARGE SCALE GENOMIC DNA]</scope>
    <source>
        <strain evidence="7 8">JB380</strain>
    </source>
</reference>
<dbReference type="GO" id="GO:0016020">
    <property type="term" value="C:membrane"/>
    <property type="evidence" value="ECO:0007669"/>
    <property type="project" value="UniProtKB-SubCell"/>
</dbReference>
<evidence type="ECO:0000313" key="6">
    <source>
        <dbReference type="EMBL" id="MBE0404699.1"/>
    </source>
</evidence>
<comment type="subcellular location">
    <subcellularLocation>
        <location evidence="1">Membrane</location>
        <topology evidence="1">Multi-pass membrane protein</topology>
    </subcellularLocation>
</comment>
<dbReference type="Proteomes" id="UP000754821">
    <property type="component" value="Unassembled WGS sequence"/>
</dbReference>
<keyword evidence="4 5" id="KW-0472">Membrane</keyword>
<evidence type="ECO:0000256" key="1">
    <source>
        <dbReference type="ARBA" id="ARBA00004141"/>
    </source>
</evidence>
<dbReference type="OrthoDB" id="5243575at2"/>
<evidence type="ECO:0000313" key="7">
    <source>
        <dbReference type="EMBL" id="SJN14670.1"/>
    </source>
</evidence>
<evidence type="ECO:0000313" key="9">
    <source>
        <dbReference type="Proteomes" id="UP000754821"/>
    </source>
</evidence>
<dbReference type="EMBL" id="FUKM01000057">
    <property type="protein sequence ID" value="SJN14670.1"/>
    <property type="molecule type" value="Genomic_DNA"/>
</dbReference>
<dbReference type="InterPro" id="IPR032808">
    <property type="entry name" value="DoxX"/>
</dbReference>
<evidence type="ECO:0000256" key="4">
    <source>
        <dbReference type="ARBA" id="ARBA00023136"/>
    </source>
</evidence>
<comment type="caution">
    <text evidence="7">The sequence shown here is derived from an EMBL/GenBank/DDBJ whole genome shotgun (WGS) entry which is preliminary data.</text>
</comment>
<dbReference type="RefSeq" id="WP_087110942.1">
    <property type="nucleotide sequence ID" value="NZ_FUKM01000057.1"/>
</dbReference>
<dbReference type="Pfam" id="PF07681">
    <property type="entry name" value="DoxX"/>
    <property type="match status" value="1"/>
</dbReference>
<organism evidence="7 8">
    <name type="scientific">Halomonas citrativorans</name>
    <dbReference type="NCBI Taxonomy" id="2742612"/>
    <lineage>
        <taxon>Bacteria</taxon>
        <taxon>Pseudomonadati</taxon>
        <taxon>Pseudomonadota</taxon>
        <taxon>Gammaproteobacteria</taxon>
        <taxon>Oceanospirillales</taxon>
        <taxon>Halomonadaceae</taxon>
        <taxon>Halomonas</taxon>
    </lineage>
</organism>
<keyword evidence="3 5" id="KW-1133">Transmembrane helix</keyword>
<evidence type="ECO:0000256" key="2">
    <source>
        <dbReference type="ARBA" id="ARBA00022692"/>
    </source>
</evidence>
<dbReference type="PANTHER" id="PTHR39157:SF1">
    <property type="entry name" value="DOXX FAMILY PROTEIN"/>
    <property type="match status" value="1"/>
</dbReference>
<protein>
    <submittedName>
        <fullName evidence="6">DoxX family protein</fullName>
    </submittedName>
</protein>
<accession>A0A1R4I4D8</accession>